<dbReference type="STRING" id="580166.AUP43_07615"/>
<dbReference type="SUPFAM" id="SSF51735">
    <property type="entry name" value="NAD(P)-binding Rossmann-fold domains"/>
    <property type="match status" value="1"/>
</dbReference>
<keyword evidence="3" id="KW-1185">Reference proteome</keyword>
<dbReference type="OrthoDB" id="9785971at2"/>
<dbReference type="PANTHER" id="PTHR13812">
    <property type="entry name" value="KETIMINE REDUCTASE MU-CRYSTALLIN"/>
    <property type="match status" value="1"/>
</dbReference>
<dbReference type="Gene3D" id="3.30.1780.10">
    <property type="entry name" value="ornithine cyclodeaminase, domain 1"/>
    <property type="match status" value="1"/>
</dbReference>
<reference evidence="2 3" key="1">
    <citation type="submission" date="2015-12" db="EMBL/GenBank/DDBJ databases">
        <title>Genome sequence of Oceanibaculum pacificum MCCC 1A02656.</title>
        <authorList>
            <person name="Lu L."/>
            <person name="Lai Q."/>
            <person name="Shao Z."/>
            <person name="Qian P."/>
        </authorList>
    </citation>
    <scope>NUCLEOTIDE SEQUENCE [LARGE SCALE GENOMIC DNA]</scope>
    <source>
        <strain evidence="2 3">MCCC 1A02656</strain>
    </source>
</reference>
<dbReference type="InterPro" id="IPR003462">
    <property type="entry name" value="ODC_Mu_crystall"/>
</dbReference>
<dbReference type="Gene3D" id="3.40.50.720">
    <property type="entry name" value="NAD(P)-binding Rossmann-like Domain"/>
    <property type="match status" value="1"/>
</dbReference>
<dbReference type="EMBL" id="LPXN01000100">
    <property type="protein sequence ID" value="KZD09065.1"/>
    <property type="molecule type" value="Genomic_DNA"/>
</dbReference>
<proteinExistence type="inferred from homology"/>
<dbReference type="Proteomes" id="UP000076400">
    <property type="component" value="Unassembled WGS sequence"/>
</dbReference>
<dbReference type="FunFam" id="3.40.50.720:FF:000311">
    <property type="entry name" value="Ornithine cyclodeaminase"/>
    <property type="match status" value="1"/>
</dbReference>
<evidence type="ECO:0000256" key="1">
    <source>
        <dbReference type="ARBA" id="ARBA00008903"/>
    </source>
</evidence>
<dbReference type="GO" id="GO:0019752">
    <property type="term" value="P:carboxylic acid metabolic process"/>
    <property type="evidence" value="ECO:0007669"/>
    <property type="project" value="UniProtKB-ARBA"/>
</dbReference>
<dbReference type="InterPro" id="IPR036291">
    <property type="entry name" value="NAD(P)-bd_dom_sf"/>
</dbReference>
<evidence type="ECO:0000313" key="2">
    <source>
        <dbReference type="EMBL" id="KZD09065.1"/>
    </source>
</evidence>
<organism evidence="2 3">
    <name type="scientific">Oceanibaculum pacificum</name>
    <dbReference type="NCBI Taxonomy" id="580166"/>
    <lineage>
        <taxon>Bacteria</taxon>
        <taxon>Pseudomonadati</taxon>
        <taxon>Pseudomonadota</taxon>
        <taxon>Alphaproteobacteria</taxon>
        <taxon>Rhodospirillales</taxon>
        <taxon>Oceanibaculaceae</taxon>
        <taxon>Oceanibaculum</taxon>
    </lineage>
</organism>
<dbReference type="GO" id="GO:0016491">
    <property type="term" value="F:oxidoreductase activity"/>
    <property type="evidence" value="ECO:0007669"/>
    <property type="project" value="UniProtKB-ARBA"/>
</dbReference>
<dbReference type="GO" id="GO:0005737">
    <property type="term" value="C:cytoplasm"/>
    <property type="evidence" value="ECO:0007669"/>
    <property type="project" value="TreeGrafter"/>
</dbReference>
<name>A0A154W697_9PROT</name>
<sequence length="316" mass="33241">MQIIDAAKVGAVLDYPALVDALRALFREGCTVPLRHHHGVEVPGKAEATLLLMPAWTPGGYIGIKMVTVFPSNGQQGLPAIMGQYLLLSGDTGQVLAMIDGQTLTARRTAAASALAASYLARPDAERLLMVGTGALAPQLIRAHCAVRPSIRDIAIWGRNAAKAEALAERMAAETGLAVTAARDIETAARQADIISCGTLSKQPLVLGAWLKPGAHLDLVGAFTPEMRESDDEAARRARVFVDTREGALKEAGDIVLAVKAGALTSDAIQGDLYDLSRGISKGRESAEEITLFKSVGTALEDLAAAQLAFERAQAI</sequence>
<dbReference type="RefSeq" id="WP_067555046.1">
    <property type="nucleotide sequence ID" value="NZ_LPXN01000100.1"/>
</dbReference>
<dbReference type="AlphaFoldDB" id="A0A154W697"/>
<dbReference type="NCBIfam" id="NF004793">
    <property type="entry name" value="PRK06141.1"/>
    <property type="match status" value="1"/>
</dbReference>
<evidence type="ECO:0000313" key="3">
    <source>
        <dbReference type="Proteomes" id="UP000076400"/>
    </source>
</evidence>
<comment type="similarity">
    <text evidence="1">Belongs to the ornithine cyclodeaminase/mu-crystallin family.</text>
</comment>
<comment type="caution">
    <text evidence="2">The sequence shown here is derived from an EMBL/GenBank/DDBJ whole genome shotgun (WGS) entry which is preliminary data.</text>
</comment>
<accession>A0A154W697</accession>
<dbReference type="PANTHER" id="PTHR13812:SF19">
    <property type="entry name" value="KETIMINE REDUCTASE MU-CRYSTALLIN"/>
    <property type="match status" value="1"/>
</dbReference>
<gene>
    <name evidence="2" type="ORF">AUP43_07615</name>
</gene>
<dbReference type="PIRSF" id="PIRSF001439">
    <property type="entry name" value="CryM"/>
    <property type="match status" value="1"/>
</dbReference>
<dbReference type="InterPro" id="IPR023401">
    <property type="entry name" value="ODC_N"/>
</dbReference>
<protein>
    <submittedName>
        <fullName evidence="2">Ornithine cyclodeaminase</fullName>
    </submittedName>
</protein>
<dbReference type="Pfam" id="PF02423">
    <property type="entry name" value="OCD_Mu_crystall"/>
    <property type="match status" value="1"/>
</dbReference>